<keyword evidence="5" id="KW-1015">Disulfide bond</keyword>
<feature type="domain" description="ERV/ALR sulfhydryl oxidase" evidence="8">
    <location>
        <begin position="102"/>
        <end position="202"/>
    </location>
</feature>
<protein>
    <recommendedName>
        <fullName evidence="6">Sulfhydryl oxidase</fullName>
        <ecNumber evidence="6">1.8.3.2</ecNumber>
    </recommendedName>
</protein>
<organism evidence="9">
    <name type="scientific">Cryptococcus bacillisporus CA1280</name>
    <dbReference type="NCBI Taxonomy" id="1296109"/>
    <lineage>
        <taxon>Eukaryota</taxon>
        <taxon>Fungi</taxon>
        <taxon>Dikarya</taxon>
        <taxon>Basidiomycota</taxon>
        <taxon>Agaricomycotina</taxon>
        <taxon>Tremellomycetes</taxon>
        <taxon>Tremellales</taxon>
        <taxon>Cryptococcaceae</taxon>
        <taxon>Cryptococcus</taxon>
        <taxon>Cryptococcus gattii species complex</taxon>
    </lineage>
</organism>
<gene>
    <name evidence="9" type="ORF">I312_03833</name>
</gene>
<feature type="region of interest" description="Disordered" evidence="7">
    <location>
        <begin position="292"/>
        <end position="323"/>
    </location>
</feature>
<evidence type="ECO:0000256" key="3">
    <source>
        <dbReference type="ARBA" id="ARBA00022827"/>
    </source>
</evidence>
<dbReference type="EMBL" id="KN847982">
    <property type="protein sequence ID" value="KIR46939.1"/>
    <property type="molecule type" value="Genomic_DNA"/>
</dbReference>
<evidence type="ECO:0000256" key="5">
    <source>
        <dbReference type="ARBA" id="ARBA00023157"/>
    </source>
</evidence>
<evidence type="ECO:0000259" key="8">
    <source>
        <dbReference type="PROSITE" id="PS51324"/>
    </source>
</evidence>
<dbReference type="FunFam" id="1.20.120.310:FF:000002">
    <property type="entry name" value="Sulfhydryl oxidase"/>
    <property type="match status" value="1"/>
</dbReference>
<keyword evidence="6" id="KW-1133">Transmembrane helix</keyword>
<keyword evidence="4 6" id="KW-0560">Oxidoreductase</keyword>
<evidence type="ECO:0000256" key="1">
    <source>
        <dbReference type="ARBA" id="ARBA00001974"/>
    </source>
</evidence>
<keyword evidence="2 6" id="KW-0285">Flavoprotein</keyword>
<feature type="compositionally biased region" description="Basic and acidic residues" evidence="7">
    <location>
        <begin position="298"/>
        <end position="323"/>
    </location>
</feature>
<keyword evidence="6" id="KW-0472">Membrane</keyword>
<dbReference type="Pfam" id="PF04777">
    <property type="entry name" value="Evr1_Alr"/>
    <property type="match status" value="1"/>
</dbReference>
<evidence type="ECO:0000256" key="2">
    <source>
        <dbReference type="ARBA" id="ARBA00022630"/>
    </source>
</evidence>
<evidence type="ECO:0000256" key="4">
    <source>
        <dbReference type="ARBA" id="ARBA00023002"/>
    </source>
</evidence>
<dbReference type="EC" id="1.8.3.2" evidence="6"/>
<proteinExistence type="predicted"/>
<dbReference type="InterPro" id="IPR039799">
    <property type="entry name" value="ALR/ERV"/>
</dbReference>
<comment type="cofactor">
    <cofactor evidence="1 6">
        <name>FAD</name>
        <dbReference type="ChEBI" id="CHEBI:57692"/>
    </cofactor>
</comment>
<keyword evidence="6" id="KW-0812">Transmembrane</keyword>
<dbReference type="PANTHER" id="PTHR12645:SF1">
    <property type="entry name" value="FAD-LINKED SULFHYDRYL OXIDASE ERV2"/>
    <property type="match status" value="1"/>
</dbReference>
<dbReference type="Gene3D" id="1.20.120.310">
    <property type="entry name" value="ERV/ALR sulfhydryl oxidase domain"/>
    <property type="match status" value="1"/>
</dbReference>
<evidence type="ECO:0000256" key="6">
    <source>
        <dbReference type="RuleBase" id="RU371123"/>
    </source>
</evidence>
<dbReference type="PANTHER" id="PTHR12645">
    <property type="entry name" value="ALR/ERV"/>
    <property type="match status" value="1"/>
</dbReference>
<dbReference type="PROSITE" id="PS51324">
    <property type="entry name" value="ERV_ALR"/>
    <property type="match status" value="1"/>
</dbReference>
<name>A0A0D0VKE7_CRYGA</name>
<comment type="catalytic activity">
    <reaction evidence="6">
        <text>2 R'C(R)SH + O2 = R'C(R)S-S(R)CR' + H2O2</text>
        <dbReference type="Rhea" id="RHEA:17357"/>
        <dbReference type="ChEBI" id="CHEBI:15379"/>
        <dbReference type="ChEBI" id="CHEBI:16240"/>
        <dbReference type="ChEBI" id="CHEBI:16520"/>
        <dbReference type="ChEBI" id="CHEBI:17412"/>
        <dbReference type="EC" id="1.8.3.2"/>
    </reaction>
</comment>
<keyword evidence="3 6" id="KW-0274">FAD</keyword>
<dbReference type="GO" id="GO:0016971">
    <property type="term" value="F:flavin-dependent sulfhydryl oxidase activity"/>
    <property type="evidence" value="ECO:0007669"/>
    <property type="project" value="InterPro"/>
</dbReference>
<accession>A0A0D0VKE7</accession>
<evidence type="ECO:0000313" key="9">
    <source>
        <dbReference type="EMBL" id="KIR46939.1"/>
    </source>
</evidence>
<feature type="transmembrane region" description="Helical" evidence="6">
    <location>
        <begin position="12"/>
        <end position="31"/>
    </location>
</feature>
<dbReference type="GO" id="GO:0050660">
    <property type="term" value="F:flavin adenine dinucleotide binding"/>
    <property type="evidence" value="ECO:0007669"/>
    <property type="project" value="TreeGrafter"/>
</dbReference>
<evidence type="ECO:0000256" key="7">
    <source>
        <dbReference type="SAM" id="MobiDB-lite"/>
    </source>
</evidence>
<dbReference type="SUPFAM" id="SSF69000">
    <property type="entry name" value="FAD-dependent thiol oxidase"/>
    <property type="match status" value="1"/>
</dbReference>
<sequence>MLGPLVHIPRLLRLALLCAFIVIVPTLYLLYPSAERLPAPGEWQAGGIDSEHWREPVKPDFTRYEYEEGRAWREEVVTQGEASVVMDGDVIHGGVIMPKLENATAKAELGRAAWRVLHLMTLRYPDEPTEDDRLALKSYFHLFSRLYPCGECAQEFQKLLKEYPPQTSSRKSASLWLCHVHNQVNARLGKPEFDCLTLDETYDCGCGDDSNKSSLVSVESSPSSATSESYHKNGVDVVKAMTEAVHDPTILSHGGAALQGEFEMVASGEGVGLSADEVDEGRVLEKEEEQMISQEQVGGHEWKKSQVVKEEEWEKEKANHGLD</sequence>
<dbReference type="GO" id="GO:0005739">
    <property type="term" value="C:mitochondrion"/>
    <property type="evidence" value="ECO:0007669"/>
    <property type="project" value="TreeGrafter"/>
</dbReference>
<dbReference type="OrthoDB" id="59470at2759"/>
<dbReference type="HOGENOM" id="CLU_070631_0_0_1"/>
<dbReference type="InterPro" id="IPR036774">
    <property type="entry name" value="ERV/ALR_sulphydryl_oxid_sf"/>
</dbReference>
<dbReference type="AlphaFoldDB" id="A0A0D0VKE7"/>
<reference evidence="9" key="1">
    <citation type="submission" date="2015-01" db="EMBL/GenBank/DDBJ databases">
        <title>The Genome Sequence of Cryptococcus gattii CA1280.</title>
        <authorList>
            <consortium name="The Broad Institute Genomics Platform"/>
            <person name="Cuomo C."/>
            <person name="Litvintseva A."/>
            <person name="Chen Y."/>
            <person name="Heitman J."/>
            <person name="Sun S."/>
            <person name="Springer D."/>
            <person name="Dromer F."/>
            <person name="Young S."/>
            <person name="Zeng Q."/>
            <person name="Gargeya S."/>
            <person name="Abouelleil A."/>
            <person name="Alvarado L."/>
            <person name="Chapman S.B."/>
            <person name="Gainer-Dewar J."/>
            <person name="Goldberg J."/>
            <person name="Griggs A."/>
            <person name="Gujja S."/>
            <person name="Hansen M."/>
            <person name="Howarth C."/>
            <person name="Imamovic A."/>
            <person name="Larimer J."/>
            <person name="Murphy C."/>
            <person name="Naylor J."/>
            <person name="Pearson M."/>
            <person name="Priest M."/>
            <person name="Roberts A."/>
            <person name="Saif S."/>
            <person name="Shea T."/>
            <person name="Sykes S."/>
            <person name="Wortman J."/>
            <person name="Nusbaum C."/>
            <person name="Birren B."/>
        </authorList>
    </citation>
    <scope>NUCLEOTIDE SEQUENCE [LARGE SCALE GENOMIC DNA]</scope>
    <source>
        <strain evidence="9">CA1280</strain>
    </source>
</reference>
<dbReference type="InterPro" id="IPR017905">
    <property type="entry name" value="ERV/ALR_sulphydryl_oxidase"/>
</dbReference>